<dbReference type="Proteomes" id="UP000694421">
    <property type="component" value="Unplaced"/>
</dbReference>
<feature type="region of interest" description="Disordered" evidence="2">
    <location>
        <begin position="664"/>
        <end position="706"/>
    </location>
</feature>
<protein>
    <submittedName>
        <fullName evidence="3">Coiled-coil domain containing 157</fullName>
    </submittedName>
</protein>
<sequence>MEGLQDGKMAHLLVNQTCMESLRKDITDLQGTIISVFSRVGAVRFPSWKFPDKVSCDLDLVALLERYDFAENDPEFTHHSHVVLLELVIDRLLLLLQSFTGYTENLISEQVVPPYRGTGPSMSIGLAVTKYWDNMLKLGALYQQLTAEKRPSKEETSSPKRSLQAVKSENEPSKRCSSECSESCVTLPSFRSSPLTLSAISGPLRNQLRVSLDEKSAGGANQGSRSIHSQTIESCPEPCDACRKVQDSLREVGDAVISLCNGQNLPSSLSRFLEMVEEKLNQKSLTAVDLSYWASEQSKDLSRINKHLQTLVESINPLKKELMESEKEKDKLKKQLETFENRLQEEKEKQKQQKKEMGLLFEKKNAESLQLVAVLKKDKEDLHNRVVDFRKEIATLKELLQAQEATIQDLEEDKSHLLLERDLKMVDKEEMIKLEDQVRTLAHQLEVANQHLNWATMELDKEKAKVESVLRHKESLQAKQRALMQQLDDLDQQCEQLKASLAEAEDAQFVMKENLKELQQEKWELHRHLEEQQKLTERVEQEKRTLELSASELGELIQEFKEREQLLVSFPDLHIPVEAKIESTGDVLEDMGKQLQANNIRISVLEEENVRLRIAVAKMKQAMQQETPKIVSPTQLWVQTVANHAYEDDRMLLPTEQSVFLEAEARSPNKPISIGSAARSRSQHGSRDDPPSRRSSSRQRPKPFSEEAVQKAVFTFSCEDAAVSAYARVKGRGRGLGPLARCARNQQK</sequence>
<evidence type="ECO:0000313" key="4">
    <source>
        <dbReference type="Proteomes" id="UP000694421"/>
    </source>
</evidence>
<evidence type="ECO:0000313" key="3">
    <source>
        <dbReference type="Ensembl" id="ENSSMRP00000023322.1"/>
    </source>
</evidence>
<reference evidence="3" key="2">
    <citation type="submission" date="2025-09" db="UniProtKB">
        <authorList>
            <consortium name="Ensembl"/>
        </authorList>
    </citation>
    <scope>IDENTIFICATION</scope>
</reference>
<dbReference type="PANTHER" id="PTHR43696:SF9">
    <property type="entry name" value="COILED-COIL DOMAIN-CONTAINING PROTEIN 157"/>
    <property type="match status" value="1"/>
</dbReference>
<dbReference type="InterPro" id="IPR029681">
    <property type="entry name" value="CCDC157"/>
</dbReference>
<organism evidence="3 4">
    <name type="scientific">Salvator merianae</name>
    <name type="common">Argentine black and white tegu</name>
    <name type="synonym">Tupinambis merianae</name>
    <dbReference type="NCBI Taxonomy" id="96440"/>
    <lineage>
        <taxon>Eukaryota</taxon>
        <taxon>Metazoa</taxon>
        <taxon>Chordata</taxon>
        <taxon>Craniata</taxon>
        <taxon>Vertebrata</taxon>
        <taxon>Euteleostomi</taxon>
        <taxon>Lepidosauria</taxon>
        <taxon>Squamata</taxon>
        <taxon>Bifurcata</taxon>
        <taxon>Unidentata</taxon>
        <taxon>Episquamata</taxon>
        <taxon>Laterata</taxon>
        <taxon>Teiioidea</taxon>
        <taxon>Teiidae</taxon>
        <taxon>Salvator</taxon>
    </lineage>
</organism>
<evidence type="ECO:0000256" key="2">
    <source>
        <dbReference type="SAM" id="MobiDB-lite"/>
    </source>
</evidence>
<accession>A0A8D0KHM5</accession>
<dbReference type="Ensembl" id="ENSSMRT00000027305.1">
    <property type="protein sequence ID" value="ENSSMRP00000023322.1"/>
    <property type="gene ID" value="ENSSMRG00000018111.1"/>
</dbReference>
<feature type="coiled-coil region" evidence="1">
    <location>
        <begin position="588"/>
        <end position="625"/>
    </location>
</feature>
<evidence type="ECO:0000256" key="1">
    <source>
        <dbReference type="SAM" id="Coils"/>
    </source>
</evidence>
<dbReference type="PANTHER" id="PTHR43696">
    <property type="entry name" value="COILED-COIL DOMAIN-CONTAINING PROTEIN 157"/>
    <property type="match status" value="1"/>
</dbReference>
<keyword evidence="4" id="KW-1185">Reference proteome</keyword>
<name>A0A8D0KHM5_SALMN</name>
<reference evidence="3" key="1">
    <citation type="submission" date="2025-08" db="UniProtKB">
        <authorList>
            <consortium name="Ensembl"/>
        </authorList>
    </citation>
    <scope>IDENTIFICATION</scope>
</reference>
<keyword evidence="1" id="KW-0175">Coiled coil</keyword>
<dbReference type="AlphaFoldDB" id="A0A8D0KHM5"/>
<feature type="region of interest" description="Disordered" evidence="2">
    <location>
        <begin position="147"/>
        <end position="178"/>
    </location>
</feature>
<proteinExistence type="predicted"/>
<feature type="coiled-coil region" evidence="1">
    <location>
        <begin position="315"/>
        <end position="549"/>
    </location>
</feature>
<feature type="compositionally biased region" description="Basic and acidic residues" evidence="2">
    <location>
        <begin position="168"/>
        <end position="177"/>
    </location>
</feature>
<feature type="compositionally biased region" description="Basic and acidic residues" evidence="2">
    <location>
        <begin position="147"/>
        <end position="158"/>
    </location>
</feature>
<dbReference type="GeneTree" id="ENSGT00390000013684"/>
<dbReference type="OMA" id="QDQLWSP"/>